<reference evidence="1 2" key="1">
    <citation type="journal article" date="2023" name="Life. Sci Alliance">
        <title>Evolutionary insights into 3D genome organization and epigenetic landscape of Vigna mungo.</title>
        <authorList>
            <person name="Junaid A."/>
            <person name="Singh B."/>
            <person name="Bhatia S."/>
        </authorList>
    </citation>
    <scope>NUCLEOTIDE SEQUENCE [LARGE SCALE GENOMIC DNA]</scope>
    <source>
        <strain evidence="1">Urdbean</strain>
    </source>
</reference>
<dbReference type="AlphaFoldDB" id="A0AAQ3MR70"/>
<organism evidence="1 2">
    <name type="scientific">Vigna mungo</name>
    <name type="common">Black gram</name>
    <name type="synonym">Phaseolus mungo</name>
    <dbReference type="NCBI Taxonomy" id="3915"/>
    <lineage>
        <taxon>Eukaryota</taxon>
        <taxon>Viridiplantae</taxon>
        <taxon>Streptophyta</taxon>
        <taxon>Embryophyta</taxon>
        <taxon>Tracheophyta</taxon>
        <taxon>Spermatophyta</taxon>
        <taxon>Magnoliopsida</taxon>
        <taxon>eudicotyledons</taxon>
        <taxon>Gunneridae</taxon>
        <taxon>Pentapetalae</taxon>
        <taxon>rosids</taxon>
        <taxon>fabids</taxon>
        <taxon>Fabales</taxon>
        <taxon>Fabaceae</taxon>
        <taxon>Papilionoideae</taxon>
        <taxon>50 kb inversion clade</taxon>
        <taxon>NPAAA clade</taxon>
        <taxon>indigoferoid/millettioid clade</taxon>
        <taxon>Phaseoleae</taxon>
        <taxon>Vigna</taxon>
    </lineage>
</organism>
<evidence type="ECO:0000313" key="1">
    <source>
        <dbReference type="EMBL" id="WVY95543.1"/>
    </source>
</evidence>
<keyword evidence="2" id="KW-1185">Reference proteome</keyword>
<proteinExistence type="predicted"/>
<evidence type="ECO:0000313" key="2">
    <source>
        <dbReference type="Proteomes" id="UP001374535"/>
    </source>
</evidence>
<dbReference type="Proteomes" id="UP001374535">
    <property type="component" value="Chromosome 10"/>
</dbReference>
<gene>
    <name evidence="1" type="ORF">V8G54_034631</name>
</gene>
<accession>A0AAQ3MR70</accession>
<sequence length="139" mass="15446">MCANGKTAFPHMDPSDLTTHNVFEYKLSRILFVRGSSQKSEFKERLAFRVSIVGASSLRVSKEKLAYRLSIVGAVLFELAECSSSGSFVEGSTVAHHQLKHERGSLSNHRWTLFSTAQQLIALSLTNVAFIPRKCDNTL</sequence>
<name>A0AAQ3MR70_VIGMU</name>
<dbReference type="EMBL" id="CP144691">
    <property type="protein sequence ID" value="WVY95543.1"/>
    <property type="molecule type" value="Genomic_DNA"/>
</dbReference>
<protein>
    <submittedName>
        <fullName evidence="1">Uncharacterized protein</fullName>
    </submittedName>
</protein>